<evidence type="ECO:0000313" key="7">
    <source>
        <dbReference type="EMBL" id="PGH16791.1"/>
    </source>
</evidence>
<dbReference type="Gene3D" id="4.10.240.10">
    <property type="entry name" value="Zn(2)-C6 fungal-type DNA-binding domain"/>
    <property type="match status" value="1"/>
</dbReference>
<evidence type="ECO:0000259" key="6">
    <source>
        <dbReference type="PROSITE" id="PS50048"/>
    </source>
</evidence>
<dbReference type="EMBL" id="PDNA01000071">
    <property type="protein sequence ID" value="PGH16791.1"/>
    <property type="molecule type" value="Genomic_DNA"/>
</dbReference>
<dbReference type="InterPro" id="IPR001138">
    <property type="entry name" value="Zn2Cys6_DnaBD"/>
</dbReference>
<keyword evidence="1" id="KW-0805">Transcription regulation</keyword>
<gene>
    <name evidence="7" type="ORF">AJ80_05106</name>
</gene>
<dbReference type="GO" id="GO:0008270">
    <property type="term" value="F:zinc ion binding"/>
    <property type="evidence" value="ECO:0007669"/>
    <property type="project" value="InterPro"/>
</dbReference>
<dbReference type="STRING" id="1447883.A0A2B7Y6W2"/>
<evidence type="ECO:0000256" key="4">
    <source>
        <dbReference type="ARBA" id="ARBA00023242"/>
    </source>
</evidence>
<keyword evidence="2" id="KW-0238">DNA-binding</keyword>
<keyword evidence="4" id="KW-0539">Nucleus</keyword>
<dbReference type="InterPro" id="IPR036864">
    <property type="entry name" value="Zn2-C6_fun-type_DNA-bd_sf"/>
</dbReference>
<feature type="compositionally biased region" description="Polar residues" evidence="5">
    <location>
        <begin position="121"/>
        <end position="142"/>
    </location>
</feature>
<evidence type="ECO:0000256" key="1">
    <source>
        <dbReference type="ARBA" id="ARBA00023015"/>
    </source>
</evidence>
<proteinExistence type="predicted"/>
<evidence type="ECO:0000313" key="8">
    <source>
        <dbReference type="Proteomes" id="UP000224634"/>
    </source>
</evidence>
<dbReference type="SUPFAM" id="SSF57701">
    <property type="entry name" value="Zn2/Cys6 DNA-binding domain"/>
    <property type="match status" value="1"/>
</dbReference>
<protein>
    <recommendedName>
        <fullName evidence="6">Zn(2)-C6 fungal-type domain-containing protein</fullName>
    </recommendedName>
</protein>
<dbReference type="OrthoDB" id="4185944at2759"/>
<feature type="compositionally biased region" description="Low complexity" evidence="5">
    <location>
        <begin position="158"/>
        <end position="176"/>
    </location>
</feature>
<reference evidence="7 8" key="1">
    <citation type="submission" date="2017-10" db="EMBL/GenBank/DDBJ databases">
        <title>Comparative genomics in systemic dimorphic fungi from Ajellomycetaceae.</title>
        <authorList>
            <person name="Munoz J.F."/>
            <person name="Mcewen J.G."/>
            <person name="Clay O.K."/>
            <person name="Cuomo C.A."/>
        </authorList>
    </citation>
    <scope>NUCLEOTIDE SEQUENCE [LARGE SCALE GENOMIC DNA]</scope>
    <source>
        <strain evidence="7 8">UAMH7299</strain>
    </source>
</reference>
<evidence type="ECO:0000256" key="3">
    <source>
        <dbReference type="ARBA" id="ARBA00023163"/>
    </source>
</evidence>
<dbReference type="Pfam" id="PF00172">
    <property type="entry name" value="Zn_clus"/>
    <property type="match status" value="1"/>
</dbReference>
<feature type="compositionally biased region" description="Low complexity" evidence="5">
    <location>
        <begin position="69"/>
        <end position="93"/>
    </location>
</feature>
<evidence type="ECO:0000256" key="2">
    <source>
        <dbReference type="ARBA" id="ARBA00023125"/>
    </source>
</evidence>
<feature type="compositionally biased region" description="Basic and acidic residues" evidence="5">
    <location>
        <begin position="95"/>
        <end position="104"/>
    </location>
</feature>
<dbReference type="CDD" id="cd00067">
    <property type="entry name" value="GAL4"/>
    <property type="match status" value="1"/>
</dbReference>
<dbReference type="PROSITE" id="PS00463">
    <property type="entry name" value="ZN2_CY6_FUNGAL_1"/>
    <property type="match status" value="1"/>
</dbReference>
<dbReference type="PROSITE" id="PS50048">
    <property type="entry name" value="ZN2_CY6_FUNGAL_2"/>
    <property type="match status" value="1"/>
</dbReference>
<dbReference type="AlphaFoldDB" id="A0A2B7Y6W2"/>
<keyword evidence="3" id="KW-0804">Transcription</keyword>
<evidence type="ECO:0000256" key="5">
    <source>
        <dbReference type="SAM" id="MobiDB-lite"/>
    </source>
</evidence>
<dbReference type="SMART" id="SM00066">
    <property type="entry name" value="GAL4"/>
    <property type="match status" value="1"/>
</dbReference>
<name>A0A2B7Y6W2_POLH7</name>
<sequence>MNDARSKPPPLGFSHRPSRRFACDRCRSYKARCERNADSGSCERCVKARLPCTTNFDHVTQLSMHAVGQQQQQQHRGRINGNTNGNTNGSTSNHAIREPTHDPSIRAPQESPPDGQEQVRDNLTSPRLSRPLSPQGQQQNSVKHPFSRPRAMSTALLSTSDGSLSHEGSSSANSSHSDSHPTMMSSERHSIGGSEGLFLHQDRTGLDTMDFSMDLSMNHLMFDKVDFAMLADGHHQSGLHDPMSRRPVGTDDMTSFDDETNHVIQNPSTSLAVKPHDSMNGNCNMGPPEPSFPNSNNDHQQRLARSHKDLLKLSLELMDDQEALDALSPLNSRAMPKDHHHFSLATEDSPIHRVLKRTSRYWEILKAISSRSSYTGETDSSWHRRCPTNTLLLVQLLTTYICLVRICRAAFLHLYHVLQVIPPDQLGTVLNLPSLQFGEFQMESNPTIQVQALIELSSSMLLRIEEALGISTGSGPGLAGGTVNSQTLESHGCRNSLMNDPVAVSLREIILSQERIQLAANGVGDMSLMGVMKNLKRLLQQR</sequence>
<dbReference type="Proteomes" id="UP000224634">
    <property type="component" value="Unassembled WGS sequence"/>
</dbReference>
<feature type="region of interest" description="Disordered" evidence="5">
    <location>
        <begin position="66"/>
        <end position="190"/>
    </location>
</feature>
<comment type="caution">
    <text evidence="7">The sequence shown here is derived from an EMBL/GenBank/DDBJ whole genome shotgun (WGS) entry which is preliminary data.</text>
</comment>
<keyword evidence="8" id="KW-1185">Reference proteome</keyword>
<dbReference type="GO" id="GO:0003677">
    <property type="term" value="F:DNA binding"/>
    <property type="evidence" value="ECO:0007669"/>
    <property type="project" value="UniProtKB-KW"/>
</dbReference>
<feature type="domain" description="Zn(2)-C6 fungal-type" evidence="6">
    <location>
        <begin position="22"/>
        <end position="54"/>
    </location>
</feature>
<dbReference type="GO" id="GO:0000981">
    <property type="term" value="F:DNA-binding transcription factor activity, RNA polymerase II-specific"/>
    <property type="evidence" value="ECO:0007669"/>
    <property type="project" value="InterPro"/>
</dbReference>
<accession>A0A2B7Y6W2</accession>
<organism evidence="7 8">
    <name type="scientific">Polytolypa hystricis (strain UAMH7299)</name>
    <dbReference type="NCBI Taxonomy" id="1447883"/>
    <lineage>
        <taxon>Eukaryota</taxon>
        <taxon>Fungi</taxon>
        <taxon>Dikarya</taxon>
        <taxon>Ascomycota</taxon>
        <taxon>Pezizomycotina</taxon>
        <taxon>Eurotiomycetes</taxon>
        <taxon>Eurotiomycetidae</taxon>
        <taxon>Onygenales</taxon>
        <taxon>Onygenales incertae sedis</taxon>
        <taxon>Polytolypa</taxon>
    </lineage>
</organism>